<dbReference type="CDD" id="cd06533">
    <property type="entry name" value="Glyco_transf_WecG_TagA"/>
    <property type="match status" value="1"/>
</dbReference>
<evidence type="ECO:0000256" key="2">
    <source>
        <dbReference type="ARBA" id="ARBA00023169"/>
    </source>
</evidence>
<evidence type="ECO:0000259" key="4">
    <source>
        <dbReference type="Pfam" id="PF02397"/>
    </source>
</evidence>
<dbReference type="InterPro" id="IPR003362">
    <property type="entry name" value="Bact_transf"/>
</dbReference>
<dbReference type="NCBIfam" id="TIGR00696">
    <property type="entry name" value="wecG_tagA_cpsF"/>
    <property type="match status" value="1"/>
</dbReference>
<feature type="domain" description="Bacterial sugar transferase" evidence="4">
    <location>
        <begin position="271"/>
        <end position="457"/>
    </location>
</feature>
<evidence type="ECO:0000256" key="1">
    <source>
        <dbReference type="ARBA" id="ARBA00006464"/>
    </source>
</evidence>
<keyword evidence="3" id="KW-0812">Transmembrane</keyword>
<dbReference type="Proteomes" id="UP000233742">
    <property type="component" value="Chromosome"/>
</dbReference>
<dbReference type="PANTHER" id="PTHR30576:SF10">
    <property type="entry name" value="SLL5057 PROTEIN"/>
    <property type="match status" value="1"/>
</dbReference>
<keyword evidence="5" id="KW-0808">Transferase</keyword>
<proteinExistence type="inferred from homology"/>
<keyword evidence="3" id="KW-0472">Membrane</keyword>
<evidence type="ECO:0000313" key="5">
    <source>
        <dbReference type="EMBL" id="AUH33064.1"/>
    </source>
</evidence>
<accession>A0A2K9EUY6</accession>
<dbReference type="AlphaFoldDB" id="A0A2K9EUY6"/>
<dbReference type="GO" id="GO:0016780">
    <property type="term" value="F:phosphotransferase activity, for other substituted phosphate groups"/>
    <property type="evidence" value="ECO:0007669"/>
    <property type="project" value="TreeGrafter"/>
</dbReference>
<name>A0A2K9EUY6_9RHOB</name>
<gene>
    <name evidence="5" type="ORF">CUV01_06360</name>
</gene>
<evidence type="ECO:0000313" key="6">
    <source>
        <dbReference type="Proteomes" id="UP000233742"/>
    </source>
</evidence>
<dbReference type="RefSeq" id="WP_101459737.1">
    <property type="nucleotide sequence ID" value="NZ_CP025408.1"/>
</dbReference>
<dbReference type="KEGG" id="paro:CUV01_06360"/>
<reference evidence="5 6" key="1">
    <citation type="submission" date="2017-12" db="EMBL/GenBank/DDBJ databases">
        <authorList>
            <person name="Hurst M.R.H."/>
        </authorList>
    </citation>
    <scope>NUCLEOTIDE SEQUENCE [LARGE SCALE GENOMIC DNA]</scope>
    <source>
        <strain evidence="5 6">BM15</strain>
    </source>
</reference>
<sequence>MKHTDFNKDFATLLPAEVPTHSNTYVPALDLYLVDGTKQQAIDALLAPGRRRAFFMNAHCCNIRRQDPQYARAVADADMLLPDGIGVELAARMTGLRLTENLNGTDLVPDLMAEAARRGKSVYLFGGRPGVADAAAAALIRKTPHLRIAGTRDGYDGASDTEAVIADINESGADIVLVALGVPLQEMWLHQNAHRLNARVTLAVGALLDFLAGVVVRAPKILRKIKMEWTWRLAQEPRRLAKRYIAGNPTFLAHAGAKAARRIPVSNMVRRGLDVGIAATALVLLMPVFALTALAIKADSRGPVFYRQRRVGQAGKSFSMLKFRSMGADAEAQLASIAGASDREGVCFKSCNDPRVTRVGRFIRRFSIDELPQILNVLRGEMAIVGPRPALPREVALYPERALGRLAVKPGITGVWQVSGRAKIGFDQMVEMDLSYAASRTLLLDLALICMTFRAVVSSDGAY</sequence>
<feature type="transmembrane region" description="Helical" evidence="3">
    <location>
        <begin position="275"/>
        <end position="296"/>
    </location>
</feature>
<dbReference type="EMBL" id="CP025408">
    <property type="protein sequence ID" value="AUH33064.1"/>
    <property type="molecule type" value="Genomic_DNA"/>
</dbReference>
<dbReference type="InterPro" id="IPR004629">
    <property type="entry name" value="WecG_TagA_CpsF"/>
</dbReference>
<organism evidence="5 6">
    <name type="scientific">Paracoccus tegillarcae</name>
    <dbReference type="NCBI Taxonomy" id="1529068"/>
    <lineage>
        <taxon>Bacteria</taxon>
        <taxon>Pseudomonadati</taxon>
        <taxon>Pseudomonadota</taxon>
        <taxon>Alphaproteobacteria</taxon>
        <taxon>Rhodobacterales</taxon>
        <taxon>Paracoccaceae</taxon>
        <taxon>Paracoccus</taxon>
    </lineage>
</organism>
<dbReference type="Pfam" id="PF02397">
    <property type="entry name" value="Bac_transf"/>
    <property type="match status" value="1"/>
</dbReference>
<dbReference type="GO" id="GO:0000271">
    <property type="term" value="P:polysaccharide biosynthetic process"/>
    <property type="evidence" value="ECO:0007669"/>
    <property type="project" value="UniProtKB-KW"/>
</dbReference>
<dbReference type="OrthoDB" id="9808602at2"/>
<keyword evidence="6" id="KW-1185">Reference proteome</keyword>
<protein>
    <submittedName>
        <fullName evidence="5">UDP-phosphate galactose phosphotransferase</fullName>
    </submittedName>
</protein>
<dbReference type="Pfam" id="PF03808">
    <property type="entry name" value="Glyco_tran_WecG"/>
    <property type="match status" value="1"/>
</dbReference>
<keyword evidence="3" id="KW-1133">Transmembrane helix</keyword>
<evidence type="ECO:0000256" key="3">
    <source>
        <dbReference type="SAM" id="Phobius"/>
    </source>
</evidence>
<comment type="similarity">
    <text evidence="1">Belongs to the bacterial sugar transferase family.</text>
</comment>
<keyword evidence="2" id="KW-0270">Exopolysaccharide synthesis</keyword>
<dbReference type="PANTHER" id="PTHR30576">
    <property type="entry name" value="COLANIC BIOSYNTHESIS UDP-GLUCOSE LIPID CARRIER TRANSFERASE"/>
    <property type="match status" value="1"/>
</dbReference>